<evidence type="ECO:0000313" key="8">
    <source>
        <dbReference type="Proteomes" id="UP000039324"/>
    </source>
</evidence>
<evidence type="ECO:0000256" key="1">
    <source>
        <dbReference type="ARBA" id="ARBA00004123"/>
    </source>
</evidence>
<accession>A0A0G4J924</accession>
<dbReference type="STRING" id="37360.A0A0G4J924"/>
<dbReference type="InterPro" id="IPR052414">
    <property type="entry name" value="U3_snoRNA-assoc_WDR"/>
</dbReference>
<evidence type="ECO:0000313" key="9">
    <source>
        <dbReference type="Proteomes" id="UP000290189"/>
    </source>
</evidence>
<dbReference type="Pfam" id="PF00400">
    <property type="entry name" value="WD40"/>
    <property type="match status" value="2"/>
</dbReference>
<dbReference type="Proteomes" id="UP000039324">
    <property type="component" value="Unassembled WGS sequence"/>
</dbReference>
<dbReference type="Gene3D" id="2.130.10.10">
    <property type="entry name" value="YVTN repeat-like/Quinoprotein amine dehydrogenase"/>
    <property type="match status" value="2"/>
</dbReference>
<dbReference type="GO" id="GO:0000462">
    <property type="term" value="P:maturation of SSU-rRNA from tricistronic rRNA transcript (SSU-rRNA, 5.8S rRNA, LSU-rRNA)"/>
    <property type="evidence" value="ECO:0007669"/>
    <property type="project" value="TreeGrafter"/>
</dbReference>
<feature type="region of interest" description="Disordered" evidence="4">
    <location>
        <begin position="498"/>
        <end position="527"/>
    </location>
</feature>
<geneLocation type="mitochondrion" evidence="7"/>
<evidence type="ECO:0000256" key="4">
    <source>
        <dbReference type="SAM" id="MobiDB-lite"/>
    </source>
</evidence>
<dbReference type="InterPro" id="IPR001680">
    <property type="entry name" value="WD40_rpt"/>
</dbReference>
<dbReference type="PANTHER" id="PTHR44267">
    <property type="entry name" value="WD REPEAT-CONTAINING PROTEIN 43"/>
    <property type="match status" value="1"/>
</dbReference>
<dbReference type="InterPro" id="IPR007148">
    <property type="entry name" value="SSU_processome_Utp12"/>
</dbReference>
<reference evidence="7 9" key="2">
    <citation type="submission" date="2018-03" db="EMBL/GenBank/DDBJ databases">
        <authorList>
            <person name="Fogelqvist J."/>
        </authorList>
    </citation>
    <scope>NUCLEOTIDE SEQUENCE [LARGE SCALE GENOMIC DNA]</scope>
</reference>
<comment type="similarity">
    <text evidence="3">Belongs to the UTP5 family.</text>
</comment>
<name>A0A0G4J924_PLABS</name>
<comment type="subcellular location">
    <subcellularLocation>
        <location evidence="1">Nucleus</location>
    </subcellularLocation>
</comment>
<dbReference type="EMBL" id="OVEO01000012">
    <property type="protein sequence ID" value="SPQ99821.1"/>
    <property type="molecule type" value="Genomic_DNA"/>
</dbReference>
<dbReference type="OMA" id="MNSENGD"/>
<dbReference type="InterPro" id="IPR036322">
    <property type="entry name" value="WD40_repeat_dom_sf"/>
</dbReference>
<dbReference type="InterPro" id="IPR015943">
    <property type="entry name" value="WD40/YVTN_repeat-like_dom_sf"/>
</dbReference>
<keyword evidence="8" id="KW-1185">Reference proteome</keyword>
<dbReference type="Proteomes" id="UP000290189">
    <property type="component" value="Unassembled WGS sequence"/>
</dbReference>
<feature type="domain" description="Small-subunit processome Utp12" evidence="5">
    <location>
        <begin position="393"/>
        <end position="493"/>
    </location>
</feature>
<evidence type="ECO:0000256" key="2">
    <source>
        <dbReference type="ARBA" id="ARBA00023242"/>
    </source>
</evidence>
<dbReference type="SMART" id="SM00320">
    <property type="entry name" value="WD40"/>
    <property type="match status" value="4"/>
</dbReference>
<proteinExistence type="inferred from homology"/>
<dbReference type="PANTHER" id="PTHR44267:SF1">
    <property type="entry name" value="WD REPEAT-CONTAINING PROTEIN 43"/>
    <property type="match status" value="1"/>
</dbReference>
<reference evidence="6 8" key="1">
    <citation type="submission" date="2015-02" db="EMBL/GenBank/DDBJ databases">
        <authorList>
            <person name="Chooi Y.-H."/>
        </authorList>
    </citation>
    <scope>NUCLEOTIDE SEQUENCE [LARGE SCALE GENOMIC DNA]</scope>
    <source>
        <strain evidence="6">E3</strain>
    </source>
</reference>
<evidence type="ECO:0000313" key="6">
    <source>
        <dbReference type="EMBL" id="CEP03861.1"/>
    </source>
</evidence>
<feature type="compositionally biased region" description="Acidic residues" evidence="4">
    <location>
        <begin position="517"/>
        <end position="527"/>
    </location>
</feature>
<keyword evidence="7" id="KW-0496">Mitochondrion</keyword>
<sequence>MPTAPTLTGFTRDGALLVTVSPDHLLRVFVSATGSLHCPAIKVPSSQALQCLAIGSNHAAIGGSLGSLIICDLSLGKVVSEIAGAHSDAVNSLCFGRDDATLYSCSADGWCSEWSISAKQCRAMRKFRPSKRTATVQLEINPAGTLLACGANNIKIIDLGSLQAVAKLRGHATPIRQMRFSANGKMLYSIAHNDRVVNAFRISSDKSGKAGTIDACACYSSDERPRSLRLHPSDRLLAYVTHSGNIAVFKTISKKATGRSLTDCIKITSGSVHDVQFVANADKLVTVHGILTTPVFSVVDATAPAELPSVANGLFLPANGKKQKRIAFESPVDVINGTKSATKRAKLPESATANAPVDVPVLGEVPAEPASDEGLTADSMVALLSQALKADDADKLRIVLREARPSFIRTTVARLAPATAPTLLRVLVKRLQSPGSHVQMLSTMQWLVALLTRHATALMSASELLGDVKQVLQARLQHGATLQALSGRLQLLQIQSRLRRPQTDDADPADVPVYVDADSDDDDDRSS</sequence>
<evidence type="ECO:0000259" key="5">
    <source>
        <dbReference type="Pfam" id="PF04003"/>
    </source>
</evidence>
<protein>
    <recommendedName>
        <fullName evidence="5">Small-subunit processome Utp12 domain-containing protein</fullName>
    </recommendedName>
</protein>
<dbReference type="Pfam" id="PF04003">
    <property type="entry name" value="Utp12"/>
    <property type="match status" value="1"/>
</dbReference>
<evidence type="ECO:0000256" key="3">
    <source>
        <dbReference type="ARBA" id="ARBA00038335"/>
    </source>
</evidence>
<keyword evidence="2" id="KW-0539">Nucleus</keyword>
<gene>
    <name evidence="6" type="ORF">PBRA_003466</name>
    <name evidence="7" type="ORF">PLBR_LOCUS7036</name>
</gene>
<dbReference type="SUPFAM" id="SSF50978">
    <property type="entry name" value="WD40 repeat-like"/>
    <property type="match status" value="1"/>
</dbReference>
<dbReference type="OrthoDB" id="30195at2759"/>
<dbReference type="AlphaFoldDB" id="A0A0G4J924"/>
<organism evidence="6 8">
    <name type="scientific">Plasmodiophora brassicae</name>
    <name type="common">Clubroot disease agent</name>
    <dbReference type="NCBI Taxonomy" id="37360"/>
    <lineage>
        <taxon>Eukaryota</taxon>
        <taxon>Sar</taxon>
        <taxon>Rhizaria</taxon>
        <taxon>Endomyxa</taxon>
        <taxon>Phytomyxea</taxon>
        <taxon>Plasmodiophorida</taxon>
        <taxon>Plasmodiophoridae</taxon>
        <taxon>Plasmodiophora</taxon>
    </lineage>
</organism>
<dbReference type="GO" id="GO:0005730">
    <property type="term" value="C:nucleolus"/>
    <property type="evidence" value="ECO:0007669"/>
    <property type="project" value="TreeGrafter"/>
</dbReference>
<evidence type="ECO:0000313" key="7">
    <source>
        <dbReference type="EMBL" id="SPQ99821.1"/>
    </source>
</evidence>
<dbReference type="EMBL" id="CDSF01000155">
    <property type="protein sequence ID" value="CEP03861.1"/>
    <property type="molecule type" value="Genomic_DNA"/>
</dbReference>